<evidence type="ECO:0000313" key="1">
    <source>
        <dbReference type="EMBL" id="PHJ37373.1"/>
    </source>
</evidence>
<reference evidence="1 2" key="1">
    <citation type="submission" date="2013-09" db="EMBL/GenBank/DDBJ databases">
        <title>Biodegradation of hydrocarbons in the deep terrestrial subsurface : characterization of a microbial consortium composed of two Desulfotomaculum species originating from a deep geological formation.</title>
        <authorList>
            <person name="Aullo T."/>
            <person name="Berlendis S."/>
            <person name="Lascourreges J.-F."/>
            <person name="Dessort D."/>
            <person name="Saint-Laurent S."/>
            <person name="Schraauwers B."/>
            <person name="Mas J."/>
            <person name="Magot M."/>
            <person name="Ranchou-Peyruse A."/>
        </authorList>
    </citation>
    <scope>NUCLEOTIDE SEQUENCE [LARGE SCALE GENOMIC DNA]</scope>
    <source>
        <strain evidence="1 2">Bs107</strain>
    </source>
</reference>
<accession>A0A2C6MDG5</accession>
<evidence type="ECO:0000313" key="2">
    <source>
        <dbReference type="Proteomes" id="UP000222564"/>
    </source>
</evidence>
<gene>
    <name evidence="1" type="ORF">P378_16590</name>
</gene>
<organism evidence="1 2">
    <name type="scientific">Desulforamulus profundi</name>
    <dbReference type="NCBI Taxonomy" id="1383067"/>
    <lineage>
        <taxon>Bacteria</taxon>
        <taxon>Bacillati</taxon>
        <taxon>Bacillota</taxon>
        <taxon>Clostridia</taxon>
        <taxon>Eubacteriales</taxon>
        <taxon>Peptococcaceae</taxon>
        <taxon>Desulforamulus</taxon>
    </lineage>
</organism>
<dbReference type="RefSeq" id="WP_238473281.1">
    <property type="nucleotide sequence ID" value="NZ_AWQQ01000094.1"/>
</dbReference>
<comment type="caution">
    <text evidence="1">The sequence shown here is derived from an EMBL/GenBank/DDBJ whole genome shotgun (WGS) entry which is preliminary data.</text>
</comment>
<dbReference type="Proteomes" id="UP000222564">
    <property type="component" value="Unassembled WGS sequence"/>
</dbReference>
<keyword evidence="2" id="KW-1185">Reference proteome</keyword>
<sequence length="283" mass="32184">MRKAYDTILQSEVSADLAAKSGGFEPYRYECACCGEEVYVAAAYSTSMVPHFRHRSGNNDVECENYLGQYGALSIESRSRKSNRERVEFYFEKSNKTFSLGLRFSGDEINAYEQHNVVFELRSSAAEQAFFTLPINNTNFAPDAPTLIPINKFSFSYFLSNTLNGTKRKYDFFKSGNTPIFFKLQGNDSDYKAKLVRGAVLYTNVPYFVVFQNQYSVPQEVRFSDEIHVDETFRFETMGRKFLGKVLTIKNKTAQIDALVLSWGYQLEASETLTLLWPACGSG</sequence>
<name>A0A2C6MDG5_9FIRM</name>
<protein>
    <submittedName>
        <fullName evidence="1">Uncharacterized protein</fullName>
    </submittedName>
</protein>
<dbReference type="EMBL" id="AWQQ01000094">
    <property type="protein sequence ID" value="PHJ37373.1"/>
    <property type="molecule type" value="Genomic_DNA"/>
</dbReference>
<dbReference type="AlphaFoldDB" id="A0A2C6MDG5"/>
<proteinExistence type="predicted"/>